<proteinExistence type="predicted"/>
<dbReference type="OrthoDB" id="4095816at2759"/>
<dbReference type="EMBL" id="JAEMWZ010000257">
    <property type="protein sequence ID" value="KAG7129126.1"/>
    <property type="molecule type" value="Genomic_DNA"/>
</dbReference>
<evidence type="ECO:0000256" key="1">
    <source>
        <dbReference type="SAM" id="MobiDB-lite"/>
    </source>
</evidence>
<evidence type="ECO:0000313" key="4">
    <source>
        <dbReference type="Proteomes" id="UP000689129"/>
    </source>
</evidence>
<organism evidence="3 4">
    <name type="scientific">Verticillium longisporum</name>
    <name type="common">Verticillium dahliae var. longisporum</name>
    <dbReference type="NCBI Taxonomy" id="100787"/>
    <lineage>
        <taxon>Eukaryota</taxon>
        <taxon>Fungi</taxon>
        <taxon>Dikarya</taxon>
        <taxon>Ascomycota</taxon>
        <taxon>Pezizomycotina</taxon>
        <taxon>Sordariomycetes</taxon>
        <taxon>Hypocreomycetidae</taxon>
        <taxon>Glomerellales</taxon>
        <taxon>Plectosphaerellaceae</taxon>
        <taxon>Verticillium</taxon>
    </lineage>
</organism>
<gene>
    <name evidence="3" type="ORF">HYQ45_018954</name>
</gene>
<feature type="compositionally biased region" description="Polar residues" evidence="1">
    <location>
        <begin position="125"/>
        <end position="138"/>
    </location>
</feature>
<evidence type="ECO:0000313" key="3">
    <source>
        <dbReference type="EMBL" id="KAG7129126.1"/>
    </source>
</evidence>
<feature type="region of interest" description="Disordered" evidence="1">
    <location>
        <begin position="81"/>
        <end position="158"/>
    </location>
</feature>
<dbReference type="Proteomes" id="UP000689129">
    <property type="component" value="Unassembled WGS sequence"/>
</dbReference>
<dbReference type="GO" id="GO:0006886">
    <property type="term" value="P:intracellular protein transport"/>
    <property type="evidence" value="ECO:0007669"/>
    <property type="project" value="InterPro"/>
</dbReference>
<evidence type="ECO:0000259" key="2">
    <source>
        <dbReference type="Pfam" id="PF06957"/>
    </source>
</evidence>
<sequence length="203" mass="22679">MLTKAKRIKAQCERNPHDSIELEFDQFAEFEVCAASHTPIYSGTAYEECAFDGSKYHSNITPQVPQNMQDDLQRMELEAREAPRPANDDNSPSSLYSNHPQRQSSLRGPPANAYGKTTDDDYTALPSNTPGKTATMSHTGDAPSFSPFPKVKGENIPPSDEDKEGILWKAREHVLHSNNVSMQLSWARDTLSWVEILQEAAQQ</sequence>
<protein>
    <submittedName>
        <fullName evidence="3">Coatomer subunit alpha like protein</fullName>
    </submittedName>
</protein>
<dbReference type="GO" id="GO:0016192">
    <property type="term" value="P:vesicle-mediated transport"/>
    <property type="evidence" value="ECO:0007669"/>
    <property type="project" value="InterPro"/>
</dbReference>
<dbReference type="InterPro" id="IPR010714">
    <property type="entry name" value="Coatomer_asu_C"/>
</dbReference>
<dbReference type="GO" id="GO:0005198">
    <property type="term" value="F:structural molecule activity"/>
    <property type="evidence" value="ECO:0007669"/>
    <property type="project" value="InterPro"/>
</dbReference>
<feature type="domain" description="Coatomer alpha subunit C-terminal" evidence="2">
    <location>
        <begin position="3"/>
        <end position="64"/>
    </location>
</feature>
<accession>A0A8I2ZE55</accession>
<feature type="compositionally biased region" description="Polar residues" evidence="1">
    <location>
        <begin position="88"/>
        <end position="106"/>
    </location>
</feature>
<reference evidence="3" key="1">
    <citation type="journal article" date="2021" name="Mol. Plant Pathol.">
        <title>A 20-kb lineage-specific genomic region tames virulence in pathogenic amphidiploid Verticillium longisporum.</title>
        <authorList>
            <person name="Harting R."/>
            <person name="Starke J."/>
            <person name="Kusch H."/>
            <person name="Poggeler S."/>
            <person name="Maurus I."/>
            <person name="Schluter R."/>
            <person name="Landesfeind M."/>
            <person name="Bulla I."/>
            <person name="Nowrousian M."/>
            <person name="de Jonge R."/>
            <person name="Stahlhut G."/>
            <person name="Hoff K.J."/>
            <person name="Asshauer K.P."/>
            <person name="Thurmer A."/>
            <person name="Stanke M."/>
            <person name="Daniel R."/>
            <person name="Morgenstern B."/>
            <person name="Thomma B.P.H.J."/>
            <person name="Kronstad J.W."/>
            <person name="Braus-Stromeyer S.A."/>
            <person name="Braus G.H."/>
        </authorList>
    </citation>
    <scope>NUCLEOTIDE SEQUENCE</scope>
    <source>
        <strain evidence="3">Vl32</strain>
    </source>
</reference>
<name>A0A8I2ZE55_VERLO</name>
<dbReference type="GO" id="GO:0030126">
    <property type="term" value="C:COPI vesicle coat"/>
    <property type="evidence" value="ECO:0007669"/>
    <property type="project" value="InterPro"/>
</dbReference>
<dbReference type="Pfam" id="PF06957">
    <property type="entry name" value="COPI_C"/>
    <property type="match status" value="1"/>
</dbReference>
<comment type="caution">
    <text evidence="3">The sequence shown here is derived from an EMBL/GenBank/DDBJ whole genome shotgun (WGS) entry which is preliminary data.</text>
</comment>
<dbReference type="AlphaFoldDB" id="A0A8I2ZE55"/>